<evidence type="ECO:0000256" key="2">
    <source>
        <dbReference type="SAM" id="MobiDB-lite"/>
    </source>
</evidence>
<dbReference type="SUPFAM" id="SSF49785">
    <property type="entry name" value="Galactose-binding domain-like"/>
    <property type="match status" value="1"/>
</dbReference>
<proteinExistence type="inferred from homology"/>
<name>A0A7S2DSZ5_9STRA</name>
<dbReference type="PANTHER" id="PTHR12175">
    <property type="entry name" value="AD039 HT014 THIOREDOXIN FAMILY TRP26"/>
    <property type="match status" value="1"/>
</dbReference>
<reference evidence="4" key="1">
    <citation type="submission" date="2021-01" db="EMBL/GenBank/DDBJ databases">
        <authorList>
            <person name="Corre E."/>
            <person name="Pelletier E."/>
            <person name="Niang G."/>
            <person name="Scheremetjew M."/>
            <person name="Finn R."/>
            <person name="Kale V."/>
            <person name="Holt S."/>
            <person name="Cochrane G."/>
            <person name="Meng A."/>
            <person name="Brown T."/>
            <person name="Cohen L."/>
        </authorList>
    </citation>
    <scope>NUCLEOTIDE SEQUENCE</scope>
    <source>
        <strain evidence="4">CCMP1381</strain>
    </source>
</reference>
<dbReference type="Gene3D" id="2.60.120.470">
    <property type="entry name" value="PITH domain"/>
    <property type="match status" value="1"/>
</dbReference>
<organism evidence="4">
    <name type="scientific">Octactis speculum</name>
    <dbReference type="NCBI Taxonomy" id="3111310"/>
    <lineage>
        <taxon>Eukaryota</taxon>
        <taxon>Sar</taxon>
        <taxon>Stramenopiles</taxon>
        <taxon>Ochrophyta</taxon>
        <taxon>Dictyochophyceae</taxon>
        <taxon>Dictyochales</taxon>
        <taxon>Dictyochaceae</taxon>
        <taxon>Octactis</taxon>
    </lineage>
</organism>
<feature type="domain" description="PITH" evidence="3">
    <location>
        <begin position="15"/>
        <end position="190"/>
    </location>
</feature>
<dbReference type="PANTHER" id="PTHR12175:SF1">
    <property type="entry name" value="PITH DOMAIN-CONTAINING PROTEIN 1"/>
    <property type="match status" value="1"/>
</dbReference>
<gene>
    <name evidence="4" type="ORF">DSPE1174_LOCUS24935</name>
</gene>
<dbReference type="PROSITE" id="PS51532">
    <property type="entry name" value="PITH"/>
    <property type="match status" value="1"/>
</dbReference>
<evidence type="ECO:0000313" key="4">
    <source>
        <dbReference type="EMBL" id="CAD9462133.1"/>
    </source>
</evidence>
<protein>
    <recommendedName>
        <fullName evidence="3">PITH domain-containing protein</fullName>
    </recommendedName>
</protein>
<dbReference type="InterPro" id="IPR010400">
    <property type="entry name" value="PITH_dom"/>
</dbReference>
<feature type="region of interest" description="Disordered" evidence="2">
    <location>
        <begin position="1"/>
        <end position="25"/>
    </location>
</feature>
<dbReference type="Pfam" id="PF06201">
    <property type="entry name" value="PITH"/>
    <property type="match status" value="1"/>
</dbReference>
<dbReference type="InterPro" id="IPR008979">
    <property type="entry name" value="Galactose-bd-like_sf"/>
</dbReference>
<dbReference type="AlphaFoldDB" id="A0A7S2DSZ5"/>
<evidence type="ECO:0000256" key="1">
    <source>
        <dbReference type="ARBA" id="ARBA00025788"/>
    </source>
</evidence>
<dbReference type="InterPro" id="IPR037047">
    <property type="entry name" value="PITH_dom_sf"/>
</dbReference>
<accession>A0A7S2DSZ5</accession>
<comment type="similarity">
    <text evidence="1">Belongs to the PITHD1 family.</text>
</comment>
<dbReference type="InterPro" id="IPR045099">
    <property type="entry name" value="PITH1-like"/>
</dbReference>
<sequence>MGRGGHGGGFSGGGHSHNPDAPEDDWNLYQHIERCEVLNCTRAADGPGIFKPFAYRLEEEPCVKSDGDEELLIKLSFSSPVHIRRIMIIGGGDEEYHPSHMKAYINRPELDFSGVNDVDAVQEWDLSPNATGEGYVVTRQAPFTNVTEVAFFITGNCGDIDETWLQYVGLQGDHTHDRREAVNATYEAMGQLADHPSVPGEQGNRSMLG</sequence>
<feature type="compositionally biased region" description="Gly residues" evidence="2">
    <location>
        <begin position="1"/>
        <end position="15"/>
    </location>
</feature>
<dbReference type="EMBL" id="HBGS01047990">
    <property type="protein sequence ID" value="CAD9462133.1"/>
    <property type="molecule type" value="Transcribed_RNA"/>
</dbReference>
<dbReference type="GO" id="GO:0005737">
    <property type="term" value="C:cytoplasm"/>
    <property type="evidence" value="ECO:0007669"/>
    <property type="project" value="UniProtKB-ARBA"/>
</dbReference>
<evidence type="ECO:0000259" key="3">
    <source>
        <dbReference type="PROSITE" id="PS51532"/>
    </source>
</evidence>